<sequence>MPFRRNRTVSVPKWEKANLTGLRHLVFTTRGDEYRGEWKDNLKHGNGHYKWKNSGAIYEGTWENNKKNGFGVLSVPAKDQYLRKYVGHWKDNKFHGYGTLSYTRDEYYEGEFLDSSRHGWGKMHWANGDVYEGEWQNDKRHGRGMLDIANGQRVECHWFKDKKVGPGKHYFPLTGQLLRGYWTDDVCRSGTIEDLDWRSAPNKTPFPIPKVSKSKSKYEN</sequence>
<dbReference type="GO" id="GO:0001669">
    <property type="term" value="C:acrosomal vesicle"/>
    <property type="evidence" value="ECO:0007669"/>
    <property type="project" value="UniProtKB-SubCell"/>
</dbReference>
<dbReference type="eggNOG" id="KOG0231">
    <property type="taxonomic scope" value="Eukaryota"/>
</dbReference>
<dbReference type="STRING" id="126957.T1ITY5"/>
<accession>T1ITY5</accession>
<dbReference type="InterPro" id="IPR052472">
    <property type="entry name" value="MORN3"/>
</dbReference>
<evidence type="ECO:0000313" key="6">
    <source>
        <dbReference type="EnsemblMetazoa" id="SMAR004596-PA"/>
    </source>
</evidence>
<dbReference type="InterPro" id="IPR003409">
    <property type="entry name" value="MORN"/>
</dbReference>
<dbReference type="Gene3D" id="2.20.110.10">
    <property type="entry name" value="Histone H3 K4-specific methyltransferase SET7/9 N-terminal domain"/>
    <property type="match status" value="3"/>
</dbReference>
<evidence type="ECO:0000313" key="7">
    <source>
        <dbReference type="Proteomes" id="UP000014500"/>
    </source>
</evidence>
<dbReference type="SUPFAM" id="SSF82185">
    <property type="entry name" value="Histone H3 K4-specific methyltransferase SET7/9 N-terminal domain"/>
    <property type="match status" value="2"/>
</dbReference>
<evidence type="ECO:0000256" key="4">
    <source>
        <dbReference type="ARBA" id="ARBA00039854"/>
    </source>
</evidence>
<dbReference type="PhylomeDB" id="T1ITY5"/>
<reference evidence="6" key="2">
    <citation type="submission" date="2015-02" db="UniProtKB">
        <authorList>
            <consortium name="EnsemblMetazoa"/>
        </authorList>
    </citation>
    <scope>IDENTIFICATION</scope>
</reference>
<organism evidence="6 7">
    <name type="scientific">Strigamia maritima</name>
    <name type="common">European centipede</name>
    <name type="synonym">Geophilus maritimus</name>
    <dbReference type="NCBI Taxonomy" id="126957"/>
    <lineage>
        <taxon>Eukaryota</taxon>
        <taxon>Metazoa</taxon>
        <taxon>Ecdysozoa</taxon>
        <taxon>Arthropoda</taxon>
        <taxon>Myriapoda</taxon>
        <taxon>Chilopoda</taxon>
        <taxon>Pleurostigmophora</taxon>
        <taxon>Geophilomorpha</taxon>
        <taxon>Linotaeniidae</taxon>
        <taxon>Strigamia</taxon>
    </lineage>
</organism>
<reference evidence="7" key="1">
    <citation type="submission" date="2011-05" db="EMBL/GenBank/DDBJ databases">
        <authorList>
            <person name="Richards S.R."/>
            <person name="Qu J."/>
            <person name="Jiang H."/>
            <person name="Jhangiani S.N."/>
            <person name="Agravi P."/>
            <person name="Goodspeed R."/>
            <person name="Gross S."/>
            <person name="Mandapat C."/>
            <person name="Jackson L."/>
            <person name="Mathew T."/>
            <person name="Pu L."/>
            <person name="Thornton R."/>
            <person name="Saada N."/>
            <person name="Wilczek-Boney K.B."/>
            <person name="Lee S."/>
            <person name="Kovar C."/>
            <person name="Wu Y."/>
            <person name="Scherer S.E."/>
            <person name="Worley K.C."/>
            <person name="Muzny D.M."/>
            <person name="Gibbs R."/>
        </authorList>
    </citation>
    <scope>NUCLEOTIDE SEQUENCE</scope>
    <source>
        <strain evidence="7">Brora</strain>
    </source>
</reference>
<protein>
    <recommendedName>
        <fullName evidence="4">MORN repeat-containing protein 3</fullName>
    </recommendedName>
</protein>
<keyword evidence="3" id="KW-0968">Cytoplasmic vesicle</keyword>
<dbReference type="Proteomes" id="UP000014500">
    <property type="component" value="Unassembled WGS sequence"/>
</dbReference>
<dbReference type="EMBL" id="JH431506">
    <property type="status" value="NOT_ANNOTATED_CDS"/>
    <property type="molecule type" value="Genomic_DNA"/>
</dbReference>
<dbReference type="AlphaFoldDB" id="T1ITY5"/>
<proteinExistence type="predicted"/>
<comment type="subcellular location">
    <subcellularLocation>
        <location evidence="1">Cytoplasmic vesicle</location>
        <location evidence="1">Secretory vesicle</location>
        <location evidence="1">Acrosome</location>
    </subcellularLocation>
</comment>
<comment type="function">
    <text evidence="5">Assembles a suppression complex (suppresome) by tethering SIRT1 and MDM2 to regulate composite modifications of p53/TP53. Confers both deacetylation-mediated functional inactivation, by SIRT1, and ubiquitination-dependent degradation, by MDM2, of p53/TP53, promoting a proliferative and cell survival behaviors. May play a role in the regulation of spermatogenesis.</text>
</comment>
<keyword evidence="2" id="KW-0677">Repeat</keyword>
<evidence type="ECO:0000256" key="1">
    <source>
        <dbReference type="ARBA" id="ARBA00004218"/>
    </source>
</evidence>
<dbReference type="PANTHER" id="PTHR46511">
    <property type="entry name" value="MORN REPEAT-CONTAINING PROTEIN 3"/>
    <property type="match status" value="1"/>
</dbReference>
<dbReference type="SMART" id="SM00698">
    <property type="entry name" value="MORN"/>
    <property type="match status" value="5"/>
</dbReference>
<keyword evidence="7" id="KW-1185">Reference proteome</keyword>
<evidence type="ECO:0000256" key="5">
    <source>
        <dbReference type="ARBA" id="ARBA00045851"/>
    </source>
</evidence>
<dbReference type="Pfam" id="PF02493">
    <property type="entry name" value="MORN"/>
    <property type="match status" value="6"/>
</dbReference>
<name>T1ITY5_STRMM</name>
<dbReference type="OMA" id="GHGRFFH"/>
<dbReference type="HOGENOM" id="CLU_032017_3_0_1"/>
<evidence type="ECO:0000256" key="2">
    <source>
        <dbReference type="ARBA" id="ARBA00022737"/>
    </source>
</evidence>
<dbReference type="FunFam" id="2.20.110.10:FF:000002">
    <property type="entry name" value="Phosphatidylinositol 4-phosphate 5-kinase 8"/>
    <property type="match status" value="1"/>
</dbReference>
<dbReference type="PANTHER" id="PTHR46511:SF1">
    <property type="entry name" value="MORN REPEAT-CONTAINING PROTEIN 3"/>
    <property type="match status" value="1"/>
</dbReference>
<evidence type="ECO:0000256" key="3">
    <source>
        <dbReference type="ARBA" id="ARBA00023329"/>
    </source>
</evidence>
<dbReference type="EnsemblMetazoa" id="SMAR004596-RA">
    <property type="protein sequence ID" value="SMAR004596-PA"/>
    <property type="gene ID" value="SMAR004596"/>
</dbReference>